<gene>
    <name evidence="3" type="ORF">ACFPBZ_10530</name>
</gene>
<evidence type="ECO:0000313" key="3">
    <source>
        <dbReference type="EMBL" id="MFC5062643.1"/>
    </source>
</evidence>
<protein>
    <submittedName>
        <fullName evidence="3">DUF1707 domain-containing protein</fullName>
    </submittedName>
</protein>
<sequence length="233" mass="25364">MARQTPHRAQEPSEAPRERASDSEREDVAAMLARAMVAGRLTPVEYSDRAAIAQAARYRDQLDGLLSDLPGFVLHSSHGADVLDLEAGLGGSISRRGYWKVPPTVRVHSWVGGVLLDFSEAECATAVVAVELATGMCTPTVVVPEGASVDVDDLRISAGSVRDETVHQRERGDLHVSVRGRHSFGDVVLRHPVRGRWERLRALPAEAPRRVLSRRRPGRQAGPEAPPPDRSGR</sequence>
<evidence type="ECO:0000259" key="2">
    <source>
        <dbReference type="Pfam" id="PF08044"/>
    </source>
</evidence>
<evidence type="ECO:0000256" key="1">
    <source>
        <dbReference type="SAM" id="MobiDB-lite"/>
    </source>
</evidence>
<dbReference type="PANTHER" id="PTHR40763:SF5">
    <property type="entry name" value="MEMBRANE PROTEIN"/>
    <property type="match status" value="1"/>
</dbReference>
<dbReference type="Pfam" id="PF08044">
    <property type="entry name" value="DUF1707"/>
    <property type="match status" value="1"/>
</dbReference>
<comment type="caution">
    <text evidence="3">The sequence shown here is derived from an EMBL/GenBank/DDBJ whole genome shotgun (WGS) entry which is preliminary data.</text>
</comment>
<feature type="domain" description="DUF1707" evidence="2">
    <location>
        <begin position="19"/>
        <end position="70"/>
    </location>
</feature>
<keyword evidence="4" id="KW-1185">Reference proteome</keyword>
<proteinExistence type="predicted"/>
<evidence type="ECO:0000313" key="4">
    <source>
        <dbReference type="Proteomes" id="UP001595947"/>
    </source>
</evidence>
<feature type="compositionally biased region" description="Basic and acidic residues" evidence="1">
    <location>
        <begin position="8"/>
        <end position="25"/>
    </location>
</feature>
<accession>A0ABV9YMM7</accession>
<feature type="compositionally biased region" description="Pro residues" evidence="1">
    <location>
        <begin position="224"/>
        <end position="233"/>
    </location>
</feature>
<dbReference type="Proteomes" id="UP001595947">
    <property type="component" value="Unassembled WGS sequence"/>
</dbReference>
<dbReference type="EMBL" id="JBHSIV010000009">
    <property type="protein sequence ID" value="MFC5062643.1"/>
    <property type="molecule type" value="Genomic_DNA"/>
</dbReference>
<name>A0ABV9YMM7_9PSEU</name>
<dbReference type="RefSeq" id="WP_378035998.1">
    <property type="nucleotide sequence ID" value="NZ_JBHSIV010000009.1"/>
</dbReference>
<dbReference type="PANTHER" id="PTHR40763">
    <property type="entry name" value="MEMBRANE PROTEIN-RELATED"/>
    <property type="match status" value="1"/>
</dbReference>
<feature type="region of interest" description="Disordered" evidence="1">
    <location>
        <begin position="1"/>
        <end position="25"/>
    </location>
</feature>
<dbReference type="InterPro" id="IPR012551">
    <property type="entry name" value="DUF1707_SHOCT-like"/>
</dbReference>
<reference evidence="4" key="1">
    <citation type="journal article" date="2019" name="Int. J. Syst. Evol. Microbiol.">
        <title>The Global Catalogue of Microorganisms (GCM) 10K type strain sequencing project: providing services to taxonomists for standard genome sequencing and annotation.</title>
        <authorList>
            <consortium name="The Broad Institute Genomics Platform"/>
            <consortium name="The Broad Institute Genome Sequencing Center for Infectious Disease"/>
            <person name="Wu L."/>
            <person name="Ma J."/>
        </authorList>
    </citation>
    <scope>NUCLEOTIDE SEQUENCE [LARGE SCALE GENOMIC DNA]</scope>
    <source>
        <strain evidence="4">CGMCC 4.7093</strain>
    </source>
</reference>
<organism evidence="3 4">
    <name type="scientific">Actinomycetospora atypica</name>
    <dbReference type="NCBI Taxonomy" id="1290095"/>
    <lineage>
        <taxon>Bacteria</taxon>
        <taxon>Bacillati</taxon>
        <taxon>Actinomycetota</taxon>
        <taxon>Actinomycetes</taxon>
        <taxon>Pseudonocardiales</taxon>
        <taxon>Pseudonocardiaceae</taxon>
        <taxon>Actinomycetospora</taxon>
    </lineage>
</organism>
<feature type="region of interest" description="Disordered" evidence="1">
    <location>
        <begin position="208"/>
        <end position="233"/>
    </location>
</feature>